<comment type="caution">
    <text evidence="2">The sequence shown here is derived from an EMBL/GenBank/DDBJ whole genome shotgun (WGS) entry which is preliminary data.</text>
</comment>
<sequence>MKSLGDEIKRVMPQNFFQRQAAMQERLENNPEVRRLKETYPERTSLLTHPTMFRDLSQHLSYFDNCNACPGLEGCQNEQKGHMSVVEPDPDKLDALNFRLCKCKLQLGYERQQKLGQLIKSHHIPKHILQATFDEIEPDHQRRAAIVESMKFCTDYIPGKSTHGLYLYGQMGVGKSRIAGAVAGELAKRGVDVLMVYVPDFFAEVKEAISSKTETVDSKLDALRNASVLILDDIGAESITTWTRDEVLGPILQRRMEQLVTIYTSNLTIKELQQHLANVKDAKEFDKKQHEKKAERIIDRIEPFVKVLPVGGRNRRRG</sequence>
<dbReference type="CDD" id="cd00009">
    <property type="entry name" value="AAA"/>
    <property type="match status" value="1"/>
</dbReference>
<dbReference type="InterPro" id="IPR002611">
    <property type="entry name" value="IstB_ATP-bd"/>
</dbReference>
<dbReference type="InterPro" id="IPR027417">
    <property type="entry name" value="P-loop_NTPase"/>
</dbReference>
<protein>
    <submittedName>
        <fullName evidence="2">Primosomal protein DnaI</fullName>
    </submittedName>
</protein>
<evidence type="ECO:0000259" key="1">
    <source>
        <dbReference type="Pfam" id="PF01695"/>
    </source>
</evidence>
<proteinExistence type="predicted"/>
<evidence type="ECO:0000313" key="3">
    <source>
        <dbReference type="Proteomes" id="UP001344632"/>
    </source>
</evidence>
<name>A0ABU6GQH3_9BACL</name>
<dbReference type="Gene3D" id="3.40.50.300">
    <property type="entry name" value="P-loop containing nucleotide triphosphate hydrolases"/>
    <property type="match status" value="1"/>
</dbReference>
<organism evidence="2 3">
    <name type="scientific">Paenibacillus dokdonensis</name>
    <dbReference type="NCBI Taxonomy" id="2567944"/>
    <lineage>
        <taxon>Bacteria</taxon>
        <taxon>Bacillati</taxon>
        <taxon>Bacillota</taxon>
        <taxon>Bacilli</taxon>
        <taxon>Bacillales</taxon>
        <taxon>Paenibacillaceae</taxon>
        <taxon>Paenibacillus</taxon>
    </lineage>
</organism>
<dbReference type="Proteomes" id="UP001344632">
    <property type="component" value="Unassembled WGS sequence"/>
</dbReference>
<accession>A0ABU6GQH3</accession>
<dbReference type="RefSeq" id="WP_326089756.1">
    <property type="nucleotide sequence ID" value="NZ_JARLKZ010000015.1"/>
</dbReference>
<gene>
    <name evidence="2" type="primary">dnaI</name>
    <name evidence="2" type="ORF">P4H66_19610</name>
</gene>
<dbReference type="PANTHER" id="PTHR30050">
    <property type="entry name" value="CHROMOSOMAL REPLICATION INITIATOR PROTEIN DNAA"/>
    <property type="match status" value="1"/>
</dbReference>
<dbReference type="EMBL" id="JARLKZ010000015">
    <property type="protein sequence ID" value="MEC0242014.1"/>
    <property type="molecule type" value="Genomic_DNA"/>
</dbReference>
<feature type="domain" description="IstB-like ATP-binding" evidence="1">
    <location>
        <begin position="131"/>
        <end position="278"/>
    </location>
</feature>
<evidence type="ECO:0000313" key="2">
    <source>
        <dbReference type="EMBL" id="MEC0242014.1"/>
    </source>
</evidence>
<dbReference type="SUPFAM" id="SSF52540">
    <property type="entry name" value="P-loop containing nucleoside triphosphate hydrolases"/>
    <property type="match status" value="1"/>
</dbReference>
<dbReference type="Pfam" id="PF01695">
    <property type="entry name" value="IstB_IS21"/>
    <property type="match status" value="1"/>
</dbReference>
<reference evidence="2 3" key="1">
    <citation type="submission" date="2023-03" db="EMBL/GenBank/DDBJ databases">
        <title>Bacillus Genome Sequencing.</title>
        <authorList>
            <person name="Dunlap C."/>
        </authorList>
    </citation>
    <scope>NUCLEOTIDE SEQUENCE [LARGE SCALE GENOMIC DNA]</scope>
    <source>
        <strain evidence="2 3">BD-525</strain>
    </source>
</reference>
<dbReference type="PANTHER" id="PTHR30050:SF8">
    <property type="entry name" value="PRIMOSOMAL PROTEIN DNAI"/>
    <property type="match status" value="1"/>
</dbReference>
<dbReference type="NCBIfam" id="NF006505">
    <property type="entry name" value="PRK08939.1"/>
    <property type="match status" value="1"/>
</dbReference>
<keyword evidence="3" id="KW-1185">Reference proteome</keyword>